<accession>L1LDC4</accession>
<evidence type="ECO:0000313" key="2">
    <source>
        <dbReference type="EMBL" id="EKX73178.1"/>
    </source>
</evidence>
<dbReference type="KEGG" id="beq:BEWA_052330"/>
<dbReference type="EMBL" id="ACOU01000003">
    <property type="protein sequence ID" value="EKX73178.1"/>
    <property type="molecule type" value="Genomic_DNA"/>
</dbReference>
<dbReference type="AlphaFoldDB" id="L1LDC4"/>
<dbReference type="RefSeq" id="XP_004832630.1">
    <property type="nucleotide sequence ID" value="XM_004832573.1"/>
</dbReference>
<gene>
    <name evidence="2" type="ORF">BEWA_052330</name>
</gene>
<dbReference type="eggNOG" id="ENOG502QXEZ">
    <property type="taxonomic scope" value="Eukaryota"/>
</dbReference>
<sequence>MYCLYVILQVSVFVDLVLSVDVVHSKSRFLQTGINGNPPVVEPVPKVRVYVYNPPNTFNPDNELFSKRILRNLEEESRRNEDILLDNKAAEEHEFQRKQLSRILGNSINNLWVK</sequence>
<keyword evidence="1" id="KW-0732">Signal</keyword>
<keyword evidence="3" id="KW-1185">Reference proteome</keyword>
<protein>
    <submittedName>
        <fullName evidence="2">Signal peptide containing protein</fullName>
    </submittedName>
</protein>
<evidence type="ECO:0000256" key="1">
    <source>
        <dbReference type="SAM" id="SignalP"/>
    </source>
</evidence>
<feature type="chain" id="PRO_5003953215" evidence="1">
    <location>
        <begin position="20"/>
        <end position="114"/>
    </location>
</feature>
<dbReference type="Proteomes" id="UP000031512">
    <property type="component" value="Unassembled WGS sequence"/>
</dbReference>
<name>L1LDC4_THEEQ</name>
<proteinExistence type="predicted"/>
<evidence type="ECO:0000313" key="3">
    <source>
        <dbReference type="Proteomes" id="UP000031512"/>
    </source>
</evidence>
<reference evidence="2 3" key="1">
    <citation type="journal article" date="2012" name="BMC Genomics">
        <title>Comparative genomic analysis and phylogenetic position of Theileria equi.</title>
        <authorList>
            <person name="Kappmeyer L.S."/>
            <person name="Thiagarajan M."/>
            <person name="Herndon D.R."/>
            <person name="Ramsay J.D."/>
            <person name="Caler E."/>
            <person name="Djikeng A."/>
            <person name="Gillespie J.J."/>
            <person name="Lau A.O."/>
            <person name="Roalson E.H."/>
            <person name="Silva J.C."/>
            <person name="Silva M.G."/>
            <person name="Suarez C.E."/>
            <person name="Ueti M.W."/>
            <person name="Nene V.M."/>
            <person name="Mealey R.H."/>
            <person name="Knowles D.P."/>
            <person name="Brayton K.A."/>
        </authorList>
    </citation>
    <scope>NUCLEOTIDE SEQUENCE [LARGE SCALE GENOMIC DNA]</scope>
    <source>
        <strain evidence="2 3">WA</strain>
    </source>
</reference>
<comment type="caution">
    <text evidence="2">The sequence shown here is derived from an EMBL/GenBank/DDBJ whole genome shotgun (WGS) entry which is preliminary data.</text>
</comment>
<dbReference type="GeneID" id="15802785"/>
<organism evidence="2 3">
    <name type="scientific">Theileria equi strain WA</name>
    <dbReference type="NCBI Taxonomy" id="1537102"/>
    <lineage>
        <taxon>Eukaryota</taxon>
        <taxon>Sar</taxon>
        <taxon>Alveolata</taxon>
        <taxon>Apicomplexa</taxon>
        <taxon>Aconoidasida</taxon>
        <taxon>Piroplasmida</taxon>
        <taxon>Theileriidae</taxon>
        <taxon>Theileria</taxon>
    </lineage>
</organism>
<feature type="signal peptide" evidence="1">
    <location>
        <begin position="1"/>
        <end position="19"/>
    </location>
</feature>
<dbReference type="VEuPathDB" id="PiroplasmaDB:BEWA_052330"/>